<dbReference type="Proteomes" id="UP001652642">
    <property type="component" value="Chromosome 2"/>
</dbReference>
<reference evidence="6" key="1">
    <citation type="submission" date="2025-05" db="UniProtKB">
        <authorList>
            <consortium name="RefSeq"/>
        </authorList>
    </citation>
    <scope>NUCLEOTIDE SEQUENCE [LARGE SCALE GENOMIC DNA]</scope>
</reference>
<dbReference type="InterPro" id="IPR036390">
    <property type="entry name" value="WH_DNA-bd_sf"/>
</dbReference>
<dbReference type="SUPFAM" id="SSF46785">
    <property type="entry name" value="Winged helix' DNA-binding domain"/>
    <property type="match status" value="1"/>
</dbReference>
<accession>A0ABM5FQ91</accession>
<keyword evidence="1 2" id="KW-0238">DNA-binding</keyword>
<dbReference type="RefSeq" id="XP_072847569.1">
    <property type="nucleotide sequence ID" value="XM_072991468.1"/>
</dbReference>
<protein>
    <submittedName>
        <fullName evidence="7">Forkhead box protein P3 isoform X1</fullName>
    </submittedName>
</protein>
<feature type="compositionally biased region" description="Basic residues" evidence="4">
    <location>
        <begin position="30"/>
        <end position="63"/>
    </location>
</feature>
<evidence type="ECO:0000313" key="7">
    <source>
        <dbReference type="RefSeq" id="XP_072847569.1"/>
    </source>
</evidence>
<evidence type="ECO:0000256" key="3">
    <source>
        <dbReference type="SAM" id="Coils"/>
    </source>
</evidence>
<dbReference type="InterPro" id="IPR047413">
    <property type="entry name" value="FH_FOXP3"/>
</dbReference>
<feature type="DNA-binding region" description="Fork-head" evidence="2">
    <location>
        <begin position="318"/>
        <end position="391"/>
    </location>
</feature>
<dbReference type="InterPro" id="IPR050998">
    <property type="entry name" value="FOXP"/>
</dbReference>
<sequence length="453" mass="52016">MPSEEQRLSASSAATDKPQTTATVREGIKIKRKQKNEKRNEKRKKKQKERKRKRTTRRRKCHRPVIDIPPFPMPDSKPSSSLVPKNVWQSSPRRSIQIRPTVLTRAVPYKQQVPSSLMLSPPKVITTSSEDKQNQVEPIKQVVVTDSSQPPLSLHPGSLLPQEVQSVSSGLTLSPRINIEKWNRAHPQDHFAATHSREGPTGKQQVVNTTPYFNSLEERAMGRVHRVGNTEWQMQEELVRKLEDQLAQEKQRLYAMRAELAPSSHSQHLYAPGQILPRQAKDPRSGVVSEMLFPNQCEAHHCPERNPSMEFYRHTTTRPPFTYAALIGWAILESPKKQLSLNEIYRWFNNNFGYFRHQIPTWKNAIRHNLSLHKCFVRVENVKGAVWTVDEFEYRKKRNQRCSTYPQSFLSSQGAMGSSPLAWERTGQPRTERGIHYRPVCSAPFLASSGTVS</sequence>
<organism evidence="6 7">
    <name type="scientific">Pogona vitticeps</name>
    <name type="common">central bearded dragon</name>
    <dbReference type="NCBI Taxonomy" id="103695"/>
    <lineage>
        <taxon>Eukaryota</taxon>
        <taxon>Metazoa</taxon>
        <taxon>Chordata</taxon>
        <taxon>Craniata</taxon>
        <taxon>Vertebrata</taxon>
        <taxon>Euteleostomi</taxon>
        <taxon>Lepidosauria</taxon>
        <taxon>Squamata</taxon>
        <taxon>Bifurcata</taxon>
        <taxon>Unidentata</taxon>
        <taxon>Episquamata</taxon>
        <taxon>Toxicofera</taxon>
        <taxon>Iguania</taxon>
        <taxon>Acrodonta</taxon>
        <taxon>Agamidae</taxon>
        <taxon>Amphibolurinae</taxon>
        <taxon>Pogona</taxon>
    </lineage>
</organism>
<reference evidence="7" key="2">
    <citation type="submission" date="2025-08" db="UniProtKB">
        <authorList>
            <consortium name="RefSeq"/>
        </authorList>
    </citation>
    <scope>IDENTIFICATION</scope>
</reference>
<feature type="region of interest" description="Disordered" evidence="4">
    <location>
        <begin position="1"/>
        <end position="88"/>
    </location>
</feature>
<dbReference type="InterPro" id="IPR036388">
    <property type="entry name" value="WH-like_DNA-bd_sf"/>
</dbReference>
<dbReference type="PANTHER" id="PTHR45796">
    <property type="entry name" value="FORKHEAD BOX P, ISOFORM C"/>
    <property type="match status" value="1"/>
</dbReference>
<feature type="coiled-coil region" evidence="3">
    <location>
        <begin position="232"/>
        <end position="259"/>
    </location>
</feature>
<dbReference type="PROSITE" id="PS50039">
    <property type="entry name" value="FORK_HEAD_3"/>
    <property type="match status" value="1"/>
</dbReference>
<feature type="compositionally biased region" description="Polar residues" evidence="4">
    <location>
        <begin position="8"/>
        <end position="23"/>
    </location>
</feature>
<evidence type="ECO:0000313" key="6">
    <source>
        <dbReference type="Proteomes" id="UP001652642"/>
    </source>
</evidence>
<feature type="domain" description="Fork-head" evidence="5">
    <location>
        <begin position="318"/>
        <end position="391"/>
    </location>
</feature>
<feature type="compositionally biased region" description="Polar residues" evidence="4">
    <location>
        <begin position="77"/>
        <end position="88"/>
    </location>
</feature>
<evidence type="ECO:0000256" key="2">
    <source>
        <dbReference type="PROSITE-ProRule" id="PRU00089"/>
    </source>
</evidence>
<keyword evidence="2" id="KW-0539">Nucleus</keyword>
<dbReference type="PRINTS" id="PR00053">
    <property type="entry name" value="FORKHEAD"/>
</dbReference>
<evidence type="ECO:0000256" key="4">
    <source>
        <dbReference type="SAM" id="MobiDB-lite"/>
    </source>
</evidence>
<dbReference type="InterPro" id="IPR030456">
    <property type="entry name" value="TF_fork_head_CS_2"/>
</dbReference>
<comment type="subcellular location">
    <subcellularLocation>
        <location evidence="2">Nucleus</location>
    </subcellularLocation>
</comment>
<name>A0ABM5FQ91_9SAUR</name>
<gene>
    <name evidence="7" type="primary">FOXP3</name>
</gene>
<dbReference type="Gene3D" id="1.10.10.10">
    <property type="entry name" value="Winged helix-like DNA-binding domain superfamily/Winged helix DNA-binding domain"/>
    <property type="match status" value="1"/>
</dbReference>
<keyword evidence="6" id="KW-1185">Reference proteome</keyword>
<dbReference type="Pfam" id="PF00250">
    <property type="entry name" value="Forkhead"/>
    <property type="match status" value="1"/>
</dbReference>
<proteinExistence type="predicted"/>
<evidence type="ECO:0000256" key="1">
    <source>
        <dbReference type="ARBA" id="ARBA00023125"/>
    </source>
</evidence>
<dbReference type="SMART" id="SM00339">
    <property type="entry name" value="FH"/>
    <property type="match status" value="1"/>
</dbReference>
<dbReference type="CDD" id="cd20066">
    <property type="entry name" value="FH_FOXP3"/>
    <property type="match status" value="1"/>
</dbReference>
<dbReference type="GeneID" id="110078611"/>
<dbReference type="Gene3D" id="1.20.5.340">
    <property type="match status" value="1"/>
</dbReference>
<dbReference type="PANTHER" id="PTHR45796:SF7">
    <property type="entry name" value="FORKHEAD BOX PROTEIN P4"/>
    <property type="match status" value="1"/>
</dbReference>
<dbReference type="PROSITE" id="PS00658">
    <property type="entry name" value="FORK_HEAD_2"/>
    <property type="match status" value="1"/>
</dbReference>
<evidence type="ECO:0000259" key="5">
    <source>
        <dbReference type="PROSITE" id="PS50039"/>
    </source>
</evidence>
<keyword evidence="3" id="KW-0175">Coiled coil</keyword>
<dbReference type="InterPro" id="IPR001766">
    <property type="entry name" value="Fork_head_dom"/>
</dbReference>